<feature type="signal peptide" evidence="1">
    <location>
        <begin position="1"/>
        <end position="26"/>
    </location>
</feature>
<keyword evidence="4" id="KW-1185">Reference proteome</keyword>
<evidence type="ECO:0000313" key="4">
    <source>
        <dbReference type="Proteomes" id="UP000442109"/>
    </source>
</evidence>
<dbReference type="Pfam" id="PF08291">
    <property type="entry name" value="Peptidase_M15_3"/>
    <property type="match status" value="1"/>
</dbReference>
<feature type="domain" description="Peptidase M15A C-terminal" evidence="2">
    <location>
        <begin position="178"/>
        <end position="213"/>
    </location>
</feature>
<evidence type="ECO:0000256" key="1">
    <source>
        <dbReference type="SAM" id="SignalP"/>
    </source>
</evidence>
<gene>
    <name evidence="3" type="ORF">GB996_05860</name>
</gene>
<accession>A0A844M0N5</accession>
<name>A0A844M0N5_9GAMM</name>
<dbReference type="RefSeq" id="WP_011961002.1">
    <property type="nucleotide sequence ID" value="NZ_WFKQ01000003.1"/>
</dbReference>
<dbReference type="PROSITE" id="PS51257">
    <property type="entry name" value="PROKAR_LIPOPROTEIN"/>
    <property type="match status" value="1"/>
</dbReference>
<proteinExistence type="predicted"/>
<dbReference type="SUPFAM" id="SSF55166">
    <property type="entry name" value="Hedgehog/DD-peptidase"/>
    <property type="match status" value="1"/>
</dbReference>
<keyword evidence="1" id="KW-0732">Signal</keyword>
<organism evidence="3 4">
    <name type="scientific">Psychrobacter sanguinis</name>
    <dbReference type="NCBI Taxonomy" id="861445"/>
    <lineage>
        <taxon>Bacteria</taxon>
        <taxon>Pseudomonadati</taxon>
        <taxon>Pseudomonadota</taxon>
        <taxon>Gammaproteobacteria</taxon>
        <taxon>Moraxellales</taxon>
        <taxon>Moraxellaceae</taxon>
        <taxon>Psychrobacter</taxon>
    </lineage>
</organism>
<dbReference type="Gene3D" id="3.30.1380.10">
    <property type="match status" value="1"/>
</dbReference>
<comment type="caution">
    <text evidence="3">The sequence shown here is derived from an EMBL/GenBank/DDBJ whole genome shotgun (WGS) entry which is preliminary data.</text>
</comment>
<dbReference type="InterPro" id="IPR013230">
    <property type="entry name" value="Peptidase_M15A_C"/>
</dbReference>
<sequence length="274" mass="30410">MNSPIKFPLGVTAAALLLATSCTSMAETSGASINEQRKIRPVSAGNTQTDALGNLIRTKELTIEQSTTIRPANTNHYPNQPNYNTGFGEQNYSFTQWLNSASYRAGDVGQYQRYLAGYVGSNSVPPLDQLLTTARSWEKCGYEQYQLPPRELWSNMIPTLRLYDQLKKQGVIPATAEIRSTYRSPGLNACAGGAGASKHMTNGAIDIWVPEYESQPWYKSGMQDKLCQFWSSQGEAYNFGLGLYSTGAIHLDTQGYRTWGAQYSDPNSYCRYIN</sequence>
<evidence type="ECO:0000313" key="3">
    <source>
        <dbReference type="EMBL" id="MUG32315.1"/>
    </source>
</evidence>
<reference evidence="3 4" key="1">
    <citation type="journal article" date="2019" name="PLoS ONE">
        <title>Pup mortality in New Zealand sea lions (Phocarctos hookeri) at Enderby Island, Auckland Islands, 2013-18.</title>
        <authorList>
            <person name="Michael S.A."/>
            <person name="Hayman D.T.S."/>
            <person name="Gray R."/>
            <person name="Zhang J."/>
            <person name="Rogers L."/>
            <person name="Roe W.D."/>
        </authorList>
    </citation>
    <scope>NUCLEOTIDE SEQUENCE [LARGE SCALE GENOMIC DNA]</scope>
    <source>
        <strain evidence="3 4">SM868</strain>
    </source>
</reference>
<dbReference type="AlphaFoldDB" id="A0A844M0N5"/>
<dbReference type="Proteomes" id="UP000442109">
    <property type="component" value="Unassembled WGS sequence"/>
</dbReference>
<protein>
    <submittedName>
        <fullName evidence="3">Peptidase M15A</fullName>
    </submittedName>
</protein>
<feature type="chain" id="PRO_5033016921" evidence="1">
    <location>
        <begin position="27"/>
        <end position="274"/>
    </location>
</feature>
<evidence type="ECO:0000259" key="2">
    <source>
        <dbReference type="Pfam" id="PF08291"/>
    </source>
</evidence>
<dbReference type="OrthoDB" id="6695647at2"/>
<dbReference type="InterPro" id="IPR009045">
    <property type="entry name" value="Zn_M74/Hedgehog-like"/>
</dbReference>
<dbReference type="EMBL" id="WFKQ01000003">
    <property type="protein sequence ID" value="MUG32315.1"/>
    <property type="molecule type" value="Genomic_DNA"/>
</dbReference>